<evidence type="ECO:0000256" key="2">
    <source>
        <dbReference type="ARBA" id="ARBA00001946"/>
    </source>
</evidence>
<dbReference type="InterPro" id="IPR019481">
    <property type="entry name" value="TFIIIC_triple_barrel"/>
</dbReference>
<evidence type="ECO:0000259" key="13">
    <source>
        <dbReference type="Pfam" id="PF10419"/>
    </source>
</evidence>
<dbReference type="SMART" id="SM01265">
    <property type="entry name" value="Mab-21"/>
    <property type="match status" value="1"/>
</dbReference>
<evidence type="ECO:0000256" key="10">
    <source>
        <dbReference type="ARBA" id="ARBA00023134"/>
    </source>
</evidence>
<dbReference type="GO" id="GO:0005524">
    <property type="term" value="F:ATP binding"/>
    <property type="evidence" value="ECO:0007669"/>
    <property type="project" value="UniProtKB-KW"/>
</dbReference>
<dbReference type="InterPro" id="IPR046906">
    <property type="entry name" value="Mab-21_HhH/H2TH-like"/>
</dbReference>
<evidence type="ECO:0000256" key="7">
    <source>
        <dbReference type="ARBA" id="ARBA00022741"/>
    </source>
</evidence>
<name>A0A0L7KXN7_OPEBR</name>
<organism evidence="15 16">
    <name type="scientific">Operophtera brumata</name>
    <name type="common">Winter moth</name>
    <name type="synonym">Phalaena brumata</name>
    <dbReference type="NCBI Taxonomy" id="104452"/>
    <lineage>
        <taxon>Eukaryota</taxon>
        <taxon>Metazoa</taxon>
        <taxon>Ecdysozoa</taxon>
        <taxon>Arthropoda</taxon>
        <taxon>Hexapoda</taxon>
        <taxon>Insecta</taxon>
        <taxon>Pterygota</taxon>
        <taxon>Neoptera</taxon>
        <taxon>Endopterygota</taxon>
        <taxon>Lepidoptera</taxon>
        <taxon>Glossata</taxon>
        <taxon>Ditrysia</taxon>
        <taxon>Geometroidea</taxon>
        <taxon>Geometridae</taxon>
        <taxon>Larentiinae</taxon>
        <taxon>Operophtera</taxon>
    </lineage>
</organism>
<dbReference type="Pfam" id="PF20266">
    <property type="entry name" value="Mab-21_C"/>
    <property type="match status" value="1"/>
</dbReference>
<dbReference type="InterPro" id="IPR024810">
    <property type="entry name" value="MAB21L/cGLR"/>
</dbReference>
<keyword evidence="11" id="KW-0464">Manganese</keyword>
<evidence type="ECO:0000313" key="16">
    <source>
        <dbReference type="Proteomes" id="UP000037510"/>
    </source>
</evidence>
<keyword evidence="10" id="KW-0342">GTP-binding</keyword>
<dbReference type="Pfam" id="PF03281">
    <property type="entry name" value="Mab-21"/>
    <property type="match status" value="1"/>
</dbReference>
<keyword evidence="9" id="KW-0460">Magnesium</keyword>
<dbReference type="EMBL" id="JTDY01004756">
    <property type="protein sequence ID" value="KOB67794.1"/>
    <property type="molecule type" value="Genomic_DNA"/>
</dbReference>
<feature type="domain" description="Mab-21-like nucleotidyltransferase" evidence="12">
    <location>
        <begin position="118"/>
        <end position="308"/>
    </location>
</feature>
<keyword evidence="8" id="KW-0067">ATP-binding</keyword>
<dbReference type="Gene3D" id="3.30.460.90">
    <property type="match status" value="1"/>
</dbReference>
<keyword evidence="7" id="KW-0547">Nucleotide-binding</keyword>
<proteinExistence type="inferred from homology"/>
<keyword evidence="4" id="KW-0808">Transferase</keyword>
<accession>A0A0L7KXN7</accession>
<sequence>MSVEKMSIEDSDSEEEILVYAEFEDNVNINKYRSVHVLGVNGKNPIIQMDDTFFMGKHESSLGTYMYFEEDPSPHSADPLFDKLPEKSLKFVCKTRKHLNMEHAYVTPKEGKEYLGSYFDGLRVGRPTEYDINIVLTFYVNYDKIDLVSNKTKGAYASVIMPSEFRRLSKIPATATKGFKETELWCDASHRLSMQRFRSWMQKVVDTALKTLPVENGMKILKLNNKSFQIASKTSGPAFTLTIIESSDNIIDIDLVPTLAFNLPKIPNNTKIDFDKVRKTNIKQYFAVPKPTDDDFNWRLAFPYQEKYYIYNKHNMKSAIKILKLLRDTQGFHKLASYYIKTIFLWEAIENTDNFWKTKSLSFLVIFMLKKLKACLSNRLIKNFWCPDHNLLETIHAETCQNWSNRLSHIINDIENNKKSDPFLNC</sequence>
<feature type="domain" description="Transcription factor TFIIIC triple barrel" evidence="13">
    <location>
        <begin position="14"/>
        <end position="106"/>
    </location>
</feature>
<dbReference type="Gene3D" id="1.10.1410.40">
    <property type="match status" value="1"/>
</dbReference>
<evidence type="ECO:0000256" key="5">
    <source>
        <dbReference type="ARBA" id="ARBA00022695"/>
    </source>
</evidence>
<dbReference type="STRING" id="104452.A0A0L7KXN7"/>
<dbReference type="Pfam" id="PF10419">
    <property type="entry name" value="TFIIIC_sub6"/>
    <property type="match status" value="1"/>
</dbReference>
<evidence type="ECO:0000256" key="4">
    <source>
        <dbReference type="ARBA" id="ARBA00022679"/>
    </source>
</evidence>
<gene>
    <name evidence="15" type="ORF">OBRU01_19271</name>
</gene>
<comment type="cofactor">
    <cofactor evidence="2">
        <name>Mg(2+)</name>
        <dbReference type="ChEBI" id="CHEBI:18420"/>
    </cofactor>
</comment>
<dbReference type="Proteomes" id="UP000037510">
    <property type="component" value="Unassembled WGS sequence"/>
</dbReference>
<dbReference type="InterPro" id="IPR046903">
    <property type="entry name" value="Mab-21-like_nuc_Trfase"/>
</dbReference>
<evidence type="ECO:0000256" key="9">
    <source>
        <dbReference type="ARBA" id="ARBA00022842"/>
    </source>
</evidence>
<keyword evidence="6" id="KW-0479">Metal-binding</keyword>
<keyword evidence="16" id="KW-1185">Reference proteome</keyword>
<evidence type="ECO:0000259" key="14">
    <source>
        <dbReference type="Pfam" id="PF20266"/>
    </source>
</evidence>
<reference evidence="15 16" key="1">
    <citation type="journal article" date="2015" name="Genome Biol. Evol.">
        <title>The genome of winter moth (Operophtera brumata) provides a genomic perspective on sexual dimorphism and phenology.</title>
        <authorList>
            <person name="Derks M.F."/>
            <person name="Smit S."/>
            <person name="Salis L."/>
            <person name="Schijlen E."/>
            <person name="Bossers A."/>
            <person name="Mateman C."/>
            <person name="Pijl A.S."/>
            <person name="de Ridder D."/>
            <person name="Groenen M.A."/>
            <person name="Visser M.E."/>
            <person name="Megens H.J."/>
        </authorList>
    </citation>
    <scope>NUCLEOTIDE SEQUENCE [LARGE SCALE GENOMIC DNA]</scope>
    <source>
        <strain evidence="15">WM2013NL</strain>
        <tissue evidence="15">Head and thorax</tissue>
    </source>
</reference>
<dbReference type="GO" id="GO:0046872">
    <property type="term" value="F:metal ion binding"/>
    <property type="evidence" value="ECO:0007669"/>
    <property type="project" value="UniProtKB-KW"/>
</dbReference>
<feature type="domain" description="Mab-21-like HhH/H2TH-like" evidence="14">
    <location>
        <begin position="316"/>
        <end position="408"/>
    </location>
</feature>
<dbReference type="PANTHER" id="PTHR10656">
    <property type="entry name" value="CELL FATE DETERMINING PROTEIN MAB21-RELATED"/>
    <property type="match status" value="1"/>
</dbReference>
<dbReference type="GO" id="GO:0005525">
    <property type="term" value="F:GTP binding"/>
    <property type="evidence" value="ECO:0007669"/>
    <property type="project" value="UniProtKB-KW"/>
</dbReference>
<evidence type="ECO:0000256" key="1">
    <source>
        <dbReference type="ARBA" id="ARBA00001936"/>
    </source>
</evidence>
<evidence type="ECO:0000259" key="12">
    <source>
        <dbReference type="Pfam" id="PF03281"/>
    </source>
</evidence>
<dbReference type="GO" id="GO:0016779">
    <property type="term" value="F:nucleotidyltransferase activity"/>
    <property type="evidence" value="ECO:0007669"/>
    <property type="project" value="UniProtKB-KW"/>
</dbReference>
<evidence type="ECO:0000256" key="3">
    <source>
        <dbReference type="ARBA" id="ARBA00008307"/>
    </source>
</evidence>
<keyword evidence="5" id="KW-0548">Nucleotidyltransferase</keyword>
<protein>
    <submittedName>
        <fullName evidence="15">Protein MB21D1</fullName>
    </submittedName>
</protein>
<comment type="caution">
    <text evidence="15">The sequence shown here is derived from an EMBL/GenBank/DDBJ whole genome shotgun (WGS) entry which is preliminary data.</text>
</comment>
<dbReference type="PANTHER" id="PTHR10656:SF42">
    <property type="entry name" value="CYCLIC GMP-AMP SYNTHASE-LIKE PROTEIN-RELATED"/>
    <property type="match status" value="1"/>
</dbReference>
<evidence type="ECO:0000256" key="8">
    <source>
        <dbReference type="ARBA" id="ARBA00022840"/>
    </source>
</evidence>
<evidence type="ECO:0000256" key="11">
    <source>
        <dbReference type="ARBA" id="ARBA00023211"/>
    </source>
</evidence>
<comment type="cofactor">
    <cofactor evidence="1">
        <name>Mn(2+)</name>
        <dbReference type="ChEBI" id="CHEBI:29035"/>
    </cofactor>
</comment>
<evidence type="ECO:0000256" key="6">
    <source>
        <dbReference type="ARBA" id="ARBA00022723"/>
    </source>
</evidence>
<evidence type="ECO:0000313" key="15">
    <source>
        <dbReference type="EMBL" id="KOB67794.1"/>
    </source>
</evidence>
<dbReference type="AlphaFoldDB" id="A0A0L7KXN7"/>
<comment type="similarity">
    <text evidence="3">Belongs to the mab-21 family.</text>
</comment>